<dbReference type="Gene3D" id="3.90.1110.10">
    <property type="entry name" value="RNA polymerase Rpb2, domain 2"/>
    <property type="match status" value="1"/>
</dbReference>
<dbReference type="InParanoid" id="A0A059C2X1"/>
<dbReference type="GO" id="GO:0003899">
    <property type="term" value="F:DNA-directed RNA polymerase activity"/>
    <property type="evidence" value="ECO:0007669"/>
    <property type="project" value="UniProtKB-EC"/>
</dbReference>
<dbReference type="GO" id="GO:0006351">
    <property type="term" value="P:DNA-templated transcription"/>
    <property type="evidence" value="ECO:0007669"/>
    <property type="project" value="InterPro"/>
</dbReference>
<accession>A0A059C2X1</accession>
<evidence type="ECO:0000313" key="3">
    <source>
        <dbReference type="EMBL" id="KCW72521.1"/>
    </source>
</evidence>
<gene>
    <name evidence="3" type="ORF">EUGRSUZ_E00987</name>
</gene>
<dbReference type="AlphaFoldDB" id="A0A059C2X1"/>
<organism evidence="3">
    <name type="scientific">Eucalyptus grandis</name>
    <name type="common">Flooded gum</name>
    <dbReference type="NCBI Taxonomy" id="71139"/>
    <lineage>
        <taxon>Eukaryota</taxon>
        <taxon>Viridiplantae</taxon>
        <taxon>Streptophyta</taxon>
        <taxon>Embryophyta</taxon>
        <taxon>Tracheophyta</taxon>
        <taxon>Spermatophyta</taxon>
        <taxon>Magnoliopsida</taxon>
        <taxon>eudicotyledons</taxon>
        <taxon>Gunneridae</taxon>
        <taxon>Pentapetalae</taxon>
        <taxon>rosids</taxon>
        <taxon>malvids</taxon>
        <taxon>Myrtales</taxon>
        <taxon>Myrtaceae</taxon>
        <taxon>Myrtoideae</taxon>
        <taxon>Eucalypteae</taxon>
        <taxon>Eucalyptus</taxon>
    </lineage>
</organism>
<sequence>MYLQLNQFAKNIPIMIVMKAMGMESDQEVVQMIGRDPRYSALLLPLIEECASLSIFTQQRALEFLQGKKRGTTPLSNTPCQLFVYALWDL</sequence>
<proteinExistence type="predicted"/>
<reference evidence="3" key="1">
    <citation type="submission" date="2013-07" db="EMBL/GenBank/DDBJ databases">
        <title>The genome of Eucalyptus grandis.</title>
        <authorList>
            <person name="Schmutz J."/>
            <person name="Hayes R."/>
            <person name="Myburg A."/>
            <person name="Tuskan G."/>
            <person name="Grattapaglia D."/>
            <person name="Rokhsar D.S."/>
        </authorList>
    </citation>
    <scope>NUCLEOTIDE SEQUENCE</scope>
    <source>
        <tissue evidence="3">Leaf extractions</tissue>
    </source>
</reference>
<dbReference type="Pfam" id="PF04561">
    <property type="entry name" value="RNA_pol_Rpb2_2"/>
    <property type="match status" value="1"/>
</dbReference>
<dbReference type="Gramene" id="KCW72521">
    <property type="protein sequence ID" value="KCW72521"/>
    <property type="gene ID" value="EUGRSUZ_E00987"/>
</dbReference>
<evidence type="ECO:0000256" key="1">
    <source>
        <dbReference type="ARBA" id="ARBA00048552"/>
    </source>
</evidence>
<dbReference type="InterPro" id="IPR037034">
    <property type="entry name" value="RNA_pol_Rpb2_2_sf"/>
</dbReference>
<comment type="catalytic activity">
    <reaction evidence="1">
        <text>RNA(n) + a ribonucleoside 5'-triphosphate = RNA(n+1) + diphosphate</text>
        <dbReference type="Rhea" id="RHEA:21248"/>
        <dbReference type="Rhea" id="RHEA-COMP:14527"/>
        <dbReference type="Rhea" id="RHEA-COMP:17342"/>
        <dbReference type="ChEBI" id="CHEBI:33019"/>
        <dbReference type="ChEBI" id="CHEBI:61557"/>
        <dbReference type="ChEBI" id="CHEBI:140395"/>
        <dbReference type="EC" id="2.7.7.6"/>
    </reaction>
</comment>
<name>A0A059C2X1_EUCGR</name>
<dbReference type="InterPro" id="IPR007642">
    <property type="entry name" value="RNA_pol_Rpb2_2"/>
</dbReference>
<dbReference type="eggNOG" id="KOG0215">
    <property type="taxonomic scope" value="Eukaryota"/>
</dbReference>
<protein>
    <recommendedName>
        <fullName evidence="2">RNA polymerase Rpb2 domain-containing protein</fullName>
    </recommendedName>
</protein>
<evidence type="ECO:0000259" key="2">
    <source>
        <dbReference type="Pfam" id="PF04561"/>
    </source>
</evidence>
<dbReference type="EMBL" id="KK198757">
    <property type="protein sequence ID" value="KCW72521.1"/>
    <property type="molecule type" value="Genomic_DNA"/>
</dbReference>
<feature type="domain" description="RNA polymerase Rpb2" evidence="2">
    <location>
        <begin position="9"/>
        <end position="67"/>
    </location>
</feature>
<dbReference type="STRING" id="71139.A0A059C2X1"/>
<dbReference type="GO" id="GO:0003677">
    <property type="term" value="F:DNA binding"/>
    <property type="evidence" value="ECO:0007669"/>
    <property type="project" value="InterPro"/>
</dbReference>
<dbReference type="SUPFAM" id="SSF64484">
    <property type="entry name" value="beta and beta-prime subunits of DNA dependent RNA-polymerase"/>
    <property type="match status" value="1"/>
</dbReference>